<dbReference type="InterPro" id="IPR038713">
    <property type="entry name" value="Terminase_Gp1_N_sf"/>
</dbReference>
<dbReference type="GO" id="GO:0051276">
    <property type="term" value="P:chromosome organization"/>
    <property type="evidence" value="ECO:0007669"/>
    <property type="project" value="InterPro"/>
</dbReference>
<name>A0A1T0CKH9_9GAMM</name>
<dbReference type="AlphaFoldDB" id="A0A1T0CKH9"/>
<evidence type="ECO:0000313" key="2">
    <source>
        <dbReference type="Proteomes" id="UP000191094"/>
    </source>
</evidence>
<dbReference type="STRING" id="90241.B0682_00605"/>
<reference evidence="1 2" key="1">
    <citation type="submission" date="2017-02" db="EMBL/GenBank/DDBJ databases">
        <title>Draft genome sequence of Moraxella lincolnii CCUG 9405T type strain.</title>
        <authorList>
            <person name="Salva-Serra F."/>
            <person name="Engstrom-Jakobsson H."/>
            <person name="Thorell K."/>
            <person name="Jaen-Luchoro D."/>
            <person name="Gonzales-Siles L."/>
            <person name="Karlsson R."/>
            <person name="Yazdan S."/>
            <person name="Boulund F."/>
            <person name="Johnning A."/>
            <person name="Engstrand L."/>
            <person name="Kristiansson E."/>
            <person name="Moore E."/>
        </authorList>
    </citation>
    <scope>NUCLEOTIDE SEQUENCE [LARGE SCALE GENOMIC DNA]</scope>
    <source>
        <strain evidence="1 2">CCUG 9405</strain>
    </source>
</reference>
<dbReference type="Gene3D" id="1.10.10.1400">
    <property type="entry name" value="Terminase, small subunit, N-terminal DNA-binding domain, HTH motif"/>
    <property type="match status" value="1"/>
</dbReference>
<keyword evidence="2" id="KW-1185">Reference proteome</keyword>
<accession>A0A1T0CKH9</accession>
<protein>
    <submittedName>
        <fullName evidence="1">Terminase small subunit</fullName>
    </submittedName>
</protein>
<dbReference type="Proteomes" id="UP000191094">
    <property type="component" value="Unassembled WGS sequence"/>
</dbReference>
<gene>
    <name evidence="1" type="ORF">B0682_00605</name>
</gene>
<evidence type="ECO:0000313" key="1">
    <source>
        <dbReference type="EMBL" id="OOS22759.1"/>
    </source>
</evidence>
<dbReference type="OrthoDB" id="8227562at2"/>
<dbReference type="EMBL" id="MUYT01000001">
    <property type="protein sequence ID" value="OOS22759.1"/>
    <property type="molecule type" value="Genomic_DNA"/>
</dbReference>
<sequence>MAKLTPKQTRFCQLYVELGNASEAYRQSYHADNMSNTTIHRKASELLAMDKIKRQVDELQASHRQRHDLTVDDLLAELEQARMAALACEPPQSASAVSATMGKAKLLGLDKQTIDHTSSDGSMTVKPMVIELIAPNIDPIDHANFIKDESSD</sequence>
<dbReference type="InterPro" id="IPR005335">
    <property type="entry name" value="Terminase_ssu"/>
</dbReference>
<dbReference type="RefSeq" id="WP_078306170.1">
    <property type="nucleotide sequence ID" value="NZ_CP147511.1"/>
</dbReference>
<dbReference type="Pfam" id="PF03592">
    <property type="entry name" value="Terminase_2"/>
    <property type="match status" value="1"/>
</dbReference>
<organism evidence="1 2">
    <name type="scientific">Lwoffella lincolnii</name>
    <dbReference type="NCBI Taxonomy" id="90241"/>
    <lineage>
        <taxon>Bacteria</taxon>
        <taxon>Pseudomonadati</taxon>
        <taxon>Pseudomonadota</taxon>
        <taxon>Gammaproteobacteria</taxon>
        <taxon>Moraxellales</taxon>
        <taxon>Moraxellaceae</taxon>
        <taxon>Lwoffella</taxon>
    </lineage>
</organism>
<comment type="caution">
    <text evidence="1">The sequence shown here is derived from an EMBL/GenBank/DDBJ whole genome shotgun (WGS) entry which is preliminary data.</text>
</comment>
<proteinExistence type="predicted"/>